<reference evidence="3" key="1">
    <citation type="journal article" date="2017" name="Int J Environ Stud">
        <title>Does the Miocene-Pliocene relict legume Oxytropis triphylla form nitrogen-fixing nodules with a combination of bacterial strains?</title>
        <authorList>
            <person name="Safronova V."/>
            <person name="Belimov A."/>
            <person name="Sazanova A."/>
            <person name="Kuznetsova I."/>
            <person name="Popova J."/>
            <person name="Andronov E."/>
            <person name="Verkhozina A."/>
            <person name="Tikhonovich I."/>
        </authorList>
    </citation>
    <scope>NUCLEOTIDE SEQUENCE [LARGE SCALE GENOMIC DNA]</scope>
    <source>
        <strain evidence="3">Tri-38</strain>
    </source>
</reference>
<accession>A0A2N9VQE6</accession>
<dbReference type="AlphaFoldDB" id="A0A2N9VQE6"/>
<dbReference type="KEGG" id="pht:BLM14_02730"/>
<dbReference type="SUPFAM" id="SSF160904">
    <property type="entry name" value="Jann2411-like"/>
    <property type="match status" value="1"/>
</dbReference>
<organism evidence="2 3">
    <name type="scientific">Phyllobacterium zundukense</name>
    <dbReference type="NCBI Taxonomy" id="1867719"/>
    <lineage>
        <taxon>Bacteria</taxon>
        <taxon>Pseudomonadati</taxon>
        <taxon>Pseudomonadota</taxon>
        <taxon>Alphaproteobacteria</taxon>
        <taxon>Hyphomicrobiales</taxon>
        <taxon>Phyllobacteriaceae</taxon>
        <taxon>Phyllobacterium</taxon>
    </lineage>
</organism>
<name>A0A2N9VQE6_9HYPH</name>
<dbReference type="PANTHER" id="PTHR35525:SF3">
    <property type="entry name" value="BLL6575 PROTEIN"/>
    <property type="match status" value="1"/>
</dbReference>
<sequence length="202" mass="22929">MTFDWNAHRFSGGVLALDLANTVIFREAPDRSQDRFADPAEVPRFAIAAANFRQGEWGDIQFLSPLSQGDIAVLIDVREAINRLFRTAAYGEGLKPESLSAFLRLGSEIVCSIPEEQSLMLPQSSEKARQLSLAAAAFLSGMRLFEPARLERIKICPNCHWLYFDESRNRSRRWCDMRVCGNRAKARRHYSRNGRLAEISHV</sequence>
<dbReference type="Gene3D" id="1.10.3300.10">
    <property type="entry name" value="Jann2411-like domain"/>
    <property type="match status" value="1"/>
</dbReference>
<evidence type="ECO:0000313" key="2">
    <source>
        <dbReference type="EMBL" id="PIO41714.1"/>
    </source>
</evidence>
<dbReference type="Pfam" id="PF11706">
    <property type="entry name" value="zf-CGNR"/>
    <property type="match status" value="1"/>
</dbReference>
<dbReference type="Proteomes" id="UP000232163">
    <property type="component" value="Unassembled WGS sequence"/>
</dbReference>
<dbReference type="InterPro" id="IPR010852">
    <property type="entry name" value="ABATE"/>
</dbReference>
<feature type="domain" description="Zinc finger CGNR" evidence="1">
    <location>
        <begin position="152"/>
        <end position="192"/>
    </location>
</feature>
<protein>
    <recommendedName>
        <fullName evidence="1">Zinc finger CGNR domain-containing protein</fullName>
    </recommendedName>
</protein>
<proteinExistence type="predicted"/>
<dbReference type="EMBL" id="MZMT01000058">
    <property type="protein sequence ID" value="PIO41714.1"/>
    <property type="molecule type" value="Genomic_DNA"/>
</dbReference>
<dbReference type="OrthoDB" id="9808437at2"/>
<dbReference type="Pfam" id="PF07336">
    <property type="entry name" value="ABATE"/>
    <property type="match status" value="1"/>
</dbReference>
<dbReference type="RefSeq" id="WP_099997985.1">
    <property type="nucleotide sequence ID" value="NZ_CP017940.1"/>
</dbReference>
<dbReference type="PANTHER" id="PTHR35525">
    <property type="entry name" value="BLL6575 PROTEIN"/>
    <property type="match status" value="1"/>
</dbReference>
<comment type="caution">
    <text evidence="2">The sequence shown here is derived from an EMBL/GenBank/DDBJ whole genome shotgun (WGS) entry which is preliminary data.</text>
</comment>
<dbReference type="InterPro" id="IPR023286">
    <property type="entry name" value="ABATE_dom_sf"/>
</dbReference>
<dbReference type="InterPro" id="IPR021005">
    <property type="entry name" value="Znf_CGNR"/>
</dbReference>
<keyword evidence="3" id="KW-1185">Reference proteome</keyword>
<evidence type="ECO:0000313" key="3">
    <source>
        <dbReference type="Proteomes" id="UP000232163"/>
    </source>
</evidence>
<evidence type="ECO:0000259" key="1">
    <source>
        <dbReference type="Pfam" id="PF11706"/>
    </source>
</evidence>
<gene>
    <name evidence="2" type="ORF">B5P45_27600</name>
</gene>